<dbReference type="PANTHER" id="PTHR35871:SF1">
    <property type="entry name" value="CXC1-LIKE CYSTEINE CLUSTER ASSOCIATED WITH KDZ TRANSPOSASES DOMAIN-CONTAINING PROTEIN"/>
    <property type="match status" value="1"/>
</dbReference>
<reference evidence="1 2" key="1">
    <citation type="journal article" date="2018" name="Nat. Ecol. Evol.">
        <title>Pezizomycetes genomes reveal the molecular basis of ectomycorrhizal truffle lifestyle.</title>
        <authorList>
            <person name="Murat C."/>
            <person name="Payen T."/>
            <person name="Noel B."/>
            <person name="Kuo A."/>
            <person name="Morin E."/>
            <person name="Chen J."/>
            <person name="Kohler A."/>
            <person name="Krizsan K."/>
            <person name="Balestrini R."/>
            <person name="Da Silva C."/>
            <person name="Montanini B."/>
            <person name="Hainaut M."/>
            <person name="Levati E."/>
            <person name="Barry K.W."/>
            <person name="Belfiori B."/>
            <person name="Cichocki N."/>
            <person name="Clum A."/>
            <person name="Dockter R.B."/>
            <person name="Fauchery L."/>
            <person name="Guy J."/>
            <person name="Iotti M."/>
            <person name="Le Tacon F."/>
            <person name="Lindquist E.A."/>
            <person name="Lipzen A."/>
            <person name="Malagnac F."/>
            <person name="Mello A."/>
            <person name="Molinier V."/>
            <person name="Miyauchi S."/>
            <person name="Poulain J."/>
            <person name="Riccioni C."/>
            <person name="Rubini A."/>
            <person name="Sitrit Y."/>
            <person name="Splivallo R."/>
            <person name="Traeger S."/>
            <person name="Wang M."/>
            <person name="Zifcakova L."/>
            <person name="Wipf D."/>
            <person name="Zambonelli A."/>
            <person name="Paolocci F."/>
            <person name="Nowrousian M."/>
            <person name="Ottonello S."/>
            <person name="Baldrian P."/>
            <person name="Spatafora J.W."/>
            <person name="Henrissat B."/>
            <person name="Nagy L.G."/>
            <person name="Aury J.M."/>
            <person name="Wincker P."/>
            <person name="Grigoriev I.V."/>
            <person name="Bonfante P."/>
            <person name="Martin F.M."/>
        </authorList>
    </citation>
    <scope>NUCLEOTIDE SEQUENCE [LARGE SCALE GENOMIC DNA]</scope>
    <source>
        <strain evidence="1 2">RN42</strain>
    </source>
</reference>
<evidence type="ECO:0000313" key="2">
    <source>
        <dbReference type="Proteomes" id="UP000275078"/>
    </source>
</evidence>
<keyword evidence="2" id="KW-1185">Reference proteome</keyword>
<sequence>MLEKDRLTSRGLARFVSEYLGSRTIGVALEQTLDGIVDHNISDTSQYTRLSLTERSARRWLNRLGFQWKDVRKNVYIDGHERFEVKEYRKEFLEKIKFLKPFFAYFEDGHVKHPEGTAPFSIGNEGADGAINLRRPIIPVTHDESTVNANDGIRQAWHQKDSSWIRPKGRGRAILAKGIPLRSSLRGDGVEAPEVRRDSAEFLEYGKDNYWDGEKMTDHILTVVVPMLELVYPGFDYLFLFDNATNHCSFAEDALNARRMSWGPGGQQPHLRDGV</sequence>
<proteinExistence type="predicted"/>
<dbReference type="STRING" id="1160509.A0A3N4HRV8"/>
<dbReference type="AlphaFoldDB" id="A0A3N4HRV8"/>
<organism evidence="1 2">
    <name type="scientific">Ascobolus immersus RN42</name>
    <dbReference type="NCBI Taxonomy" id="1160509"/>
    <lineage>
        <taxon>Eukaryota</taxon>
        <taxon>Fungi</taxon>
        <taxon>Dikarya</taxon>
        <taxon>Ascomycota</taxon>
        <taxon>Pezizomycotina</taxon>
        <taxon>Pezizomycetes</taxon>
        <taxon>Pezizales</taxon>
        <taxon>Ascobolaceae</taxon>
        <taxon>Ascobolus</taxon>
    </lineage>
</organism>
<dbReference type="EMBL" id="ML119752">
    <property type="protein sequence ID" value="RPA76037.1"/>
    <property type="molecule type" value="Genomic_DNA"/>
</dbReference>
<dbReference type="Proteomes" id="UP000275078">
    <property type="component" value="Unassembled WGS sequence"/>
</dbReference>
<evidence type="ECO:0000313" key="1">
    <source>
        <dbReference type="EMBL" id="RPA76037.1"/>
    </source>
</evidence>
<gene>
    <name evidence="1" type="ORF">BJ508DRAFT_213928</name>
</gene>
<protein>
    <submittedName>
        <fullName evidence="1">Uncharacterized protein</fullName>
    </submittedName>
</protein>
<dbReference type="OrthoDB" id="5393981at2759"/>
<name>A0A3N4HRV8_ASCIM</name>
<feature type="non-terminal residue" evidence="1">
    <location>
        <position position="275"/>
    </location>
</feature>
<accession>A0A3N4HRV8</accession>
<dbReference type="PANTHER" id="PTHR35871">
    <property type="entry name" value="EXPRESSED PROTEIN"/>
    <property type="match status" value="1"/>
</dbReference>